<dbReference type="Proteomes" id="UP000295418">
    <property type="component" value="Unassembled WGS sequence"/>
</dbReference>
<evidence type="ECO:0000313" key="3">
    <source>
        <dbReference type="Proteomes" id="UP000295418"/>
    </source>
</evidence>
<accession>A0A4R4EBB6</accession>
<dbReference type="OrthoDB" id="9814556at2"/>
<dbReference type="SUPFAM" id="SSF51905">
    <property type="entry name" value="FAD/NAD(P)-binding domain"/>
    <property type="match status" value="1"/>
</dbReference>
<evidence type="ECO:0000313" key="2">
    <source>
        <dbReference type="EMBL" id="TCZ77166.1"/>
    </source>
</evidence>
<dbReference type="PANTHER" id="PTHR43734">
    <property type="entry name" value="PHYTOENE DESATURASE"/>
    <property type="match status" value="1"/>
</dbReference>
<organism evidence="2 3">
    <name type="scientific">Paenibacillus albiflavus</name>
    <dbReference type="NCBI Taxonomy" id="2545760"/>
    <lineage>
        <taxon>Bacteria</taxon>
        <taxon>Bacillati</taxon>
        <taxon>Bacillota</taxon>
        <taxon>Bacilli</taxon>
        <taxon>Bacillales</taxon>
        <taxon>Paenibacillaceae</taxon>
        <taxon>Paenibacillus</taxon>
    </lineage>
</organism>
<keyword evidence="1" id="KW-0812">Transmembrane</keyword>
<dbReference type="Gene3D" id="3.50.50.60">
    <property type="entry name" value="FAD/NAD(P)-binding domain"/>
    <property type="match status" value="1"/>
</dbReference>
<sequence>MSMKTYDVIVIGGGISGMLAALLLAKKKMKVALIERTKLLGGFFKTINLDGKVLPYGAHHIGLGGNTLKKFFEKIDIDIDIGFKVQDIFHIKIGEKEYEIPIDLAKLSKSLVQYFPHQQNEIIDFFNKIISFSKDLEEDNEHRVAEYFRKTVSIPYIDFLKERFKDETLILLLLSIGPGYGGVNEQDSAFTYISILATYGKGSGYFKDYGKNLYHLLIEKMDELGVEVYLSSHFEIDRFNEHNVQGTLLQNGELELAVTGKKVIVACQPLGILNKAFEQGIIHHRELTKFSKLKKSPTAFRSYLKINKKASLKKGEYIFCPNENIHISLQQYIDIRRGKLPVSIISIFEDDHYYYAMITCNYSSEASYDIDKHETNSFINKQFCEIFGVNRQDIERSLLMAYRDNQSPAFLPVFGWYRNQIGNISLNSLDIIEKRLKNVYFIGHWSKSFGIYGSVLSVTDCMVRMA</sequence>
<dbReference type="AlphaFoldDB" id="A0A4R4EBB6"/>
<name>A0A4R4EBB6_9BACL</name>
<comment type="caution">
    <text evidence="2">The sequence shown here is derived from an EMBL/GenBank/DDBJ whole genome shotgun (WGS) entry which is preliminary data.</text>
</comment>
<dbReference type="PANTHER" id="PTHR43734:SF1">
    <property type="entry name" value="PHYTOENE DESATURASE"/>
    <property type="match status" value="1"/>
</dbReference>
<protein>
    <submittedName>
        <fullName evidence="2">FAD-dependent oxidoreductase</fullName>
    </submittedName>
</protein>
<keyword evidence="3" id="KW-1185">Reference proteome</keyword>
<proteinExistence type="predicted"/>
<gene>
    <name evidence="2" type="ORF">E0485_11945</name>
</gene>
<dbReference type="Pfam" id="PF13450">
    <property type="entry name" value="NAD_binding_8"/>
    <property type="match status" value="1"/>
</dbReference>
<dbReference type="EMBL" id="SKFG01000010">
    <property type="protein sequence ID" value="TCZ77166.1"/>
    <property type="molecule type" value="Genomic_DNA"/>
</dbReference>
<keyword evidence="1" id="KW-1133">Transmembrane helix</keyword>
<dbReference type="InterPro" id="IPR036188">
    <property type="entry name" value="FAD/NAD-bd_sf"/>
</dbReference>
<dbReference type="RefSeq" id="WP_132418267.1">
    <property type="nucleotide sequence ID" value="NZ_SKFG01000010.1"/>
</dbReference>
<keyword evidence="1" id="KW-0472">Membrane</keyword>
<feature type="transmembrane region" description="Helical" evidence="1">
    <location>
        <begin position="6"/>
        <end position="25"/>
    </location>
</feature>
<evidence type="ECO:0000256" key="1">
    <source>
        <dbReference type="SAM" id="Phobius"/>
    </source>
</evidence>
<reference evidence="2 3" key="1">
    <citation type="submission" date="2019-03" db="EMBL/GenBank/DDBJ databases">
        <authorList>
            <person name="Kim M.K.M."/>
        </authorList>
    </citation>
    <scope>NUCLEOTIDE SEQUENCE [LARGE SCALE GENOMIC DNA]</scope>
    <source>
        <strain evidence="2 3">18JY21-1</strain>
    </source>
</reference>
<dbReference type="Gene3D" id="3.90.660.50">
    <property type="match status" value="1"/>
</dbReference>